<evidence type="ECO:0000313" key="2">
    <source>
        <dbReference type="Proteomes" id="UP000503349"/>
    </source>
</evidence>
<dbReference type="EMBL" id="CM015725">
    <property type="protein sequence ID" value="KAF3698812.1"/>
    <property type="molecule type" value="Genomic_DNA"/>
</dbReference>
<organism evidence="1 2">
    <name type="scientific">Channa argus</name>
    <name type="common">Northern snakehead</name>
    <name type="synonym">Ophicephalus argus</name>
    <dbReference type="NCBI Taxonomy" id="215402"/>
    <lineage>
        <taxon>Eukaryota</taxon>
        <taxon>Metazoa</taxon>
        <taxon>Chordata</taxon>
        <taxon>Craniata</taxon>
        <taxon>Vertebrata</taxon>
        <taxon>Euteleostomi</taxon>
        <taxon>Actinopterygii</taxon>
        <taxon>Neopterygii</taxon>
        <taxon>Teleostei</taxon>
        <taxon>Neoteleostei</taxon>
        <taxon>Acanthomorphata</taxon>
        <taxon>Anabantaria</taxon>
        <taxon>Anabantiformes</taxon>
        <taxon>Channoidei</taxon>
        <taxon>Channidae</taxon>
        <taxon>Channa</taxon>
    </lineage>
</organism>
<reference evidence="1 2" key="1">
    <citation type="submission" date="2019-02" db="EMBL/GenBank/DDBJ databases">
        <title>Opniocepnalus argus genome.</title>
        <authorList>
            <person name="Zhou C."/>
            <person name="Xiao S."/>
        </authorList>
    </citation>
    <scope>NUCLEOTIDE SEQUENCE [LARGE SCALE GENOMIC DNA]</scope>
    <source>
        <strain evidence="1">OARG1902GOOAL</strain>
        <tissue evidence="1">Muscle</tissue>
    </source>
</reference>
<name>A0A6G1Q8G6_CHAAH</name>
<protein>
    <submittedName>
        <fullName evidence="1">Uncharacterized protein</fullName>
    </submittedName>
</protein>
<accession>A0A6G1Q8G6</accession>
<sequence>MLYQFARTTNYYYKEIMSLHTVFLMPNPNKSVLAEKNERVGFIQWLWGKVKDWQTKI</sequence>
<dbReference type="AlphaFoldDB" id="A0A6G1Q8G6"/>
<reference evidence="2" key="2">
    <citation type="submission" date="2019-02" db="EMBL/GenBank/DDBJ databases">
        <title>Opniocepnalus argus Var Kimnra genome.</title>
        <authorList>
            <person name="Zhou C."/>
            <person name="Xiao S."/>
        </authorList>
    </citation>
    <scope>NUCLEOTIDE SEQUENCE [LARGE SCALE GENOMIC DNA]</scope>
</reference>
<gene>
    <name evidence="1" type="ORF">EXN66_Car014499</name>
</gene>
<keyword evidence="2" id="KW-1185">Reference proteome</keyword>
<proteinExistence type="predicted"/>
<dbReference type="Proteomes" id="UP000503349">
    <property type="component" value="Chromosome 14"/>
</dbReference>
<evidence type="ECO:0000313" key="1">
    <source>
        <dbReference type="EMBL" id="KAF3698812.1"/>
    </source>
</evidence>